<dbReference type="KEGG" id="bkw:BkAM31D_20480"/>
<dbReference type="Proteomes" id="UP000193006">
    <property type="component" value="Chromosome"/>
</dbReference>
<evidence type="ECO:0000313" key="1">
    <source>
        <dbReference type="EMBL" id="ARK32025.1"/>
    </source>
</evidence>
<dbReference type="Pfam" id="PF26344">
    <property type="entry name" value="YuzC"/>
    <property type="match status" value="1"/>
</dbReference>
<sequence>MAFQVYYQFQPEYDNRQFPPVDTTTFQQSLQAYQTLMEHGRIVINSLLSSQDKMFQLMDAAQKSDDEAVDQILRETGVPTMVETNYTPTGVTFILRAEQCCTLTMYLRWGF</sequence>
<reference evidence="1 2" key="1">
    <citation type="submission" date="2017-04" db="EMBL/GenBank/DDBJ databases">
        <title>Bacillus krulwichiae AM31D Genome sequencing and assembly.</title>
        <authorList>
            <person name="Krulwich T.A."/>
            <person name="Anastor L."/>
            <person name="Ehrlich R."/>
            <person name="Ehrlich G.D."/>
            <person name="Janto B."/>
        </authorList>
    </citation>
    <scope>NUCLEOTIDE SEQUENCE [LARGE SCALE GENOMIC DNA]</scope>
    <source>
        <strain evidence="1 2">AM31D</strain>
    </source>
</reference>
<dbReference type="InterPro" id="IPR058870">
    <property type="entry name" value="YuzC"/>
</dbReference>
<protein>
    <submittedName>
        <fullName evidence="1">Uncharacterized protein</fullName>
    </submittedName>
</protein>
<name>A0A1X9MF04_9BACI</name>
<dbReference type="AlphaFoldDB" id="A0A1X9MF04"/>
<keyword evidence="2" id="KW-1185">Reference proteome</keyword>
<proteinExistence type="predicted"/>
<organism evidence="1 2">
    <name type="scientific">Halalkalibacter krulwichiae</name>
    <dbReference type="NCBI Taxonomy" id="199441"/>
    <lineage>
        <taxon>Bacteria</taxon>
        <taxon>Bacillati</taxon>
        <taxon>Bacillota</taxon>
        <taxon>Bacilli</taxon>
        <taxon>Bacillales</taxon>
        <taxon>Bacillaceae</taxon>
        <taxon>Halalkalibacter</taxon>
    </lineage>
</organism>
<evidence type="ECO:0000313" key="2">
    <source>
        <dbReference type="Proteomes" id="UP000193006"/>
    </source>
</evidence>
<dbReference type="EMBL" id="CP020814">
    <property type="protein sequence ID" value="ARK32025.1"/>
    <property type="molecule type" value="Genomic_DNA"/>
</dbReference>
<dbReference type="STRING" id="199441.BkAM31D_20480"/>
<dbReference type="RefSeq" id="WP_066156748.1">
    <property type="nucleotide sequence ID" value="NZ_CP020814.1"/>
</dbReference>
<accession>A0A1X9MF04</accession>
<gene>
    <name evidence="1" type="ORF">BkAM31D_20480</name>
</gene>